<dbReference type="AlphaFoldDB" id="A0AA39ACW0"/>
<dbReference type="InterPro" id="IPR029005">
    <property type="entry name" value="LIM-bd/SEUSS"/>
</dbReference>
<gene>
    <name evidence="2" type="ORF">PVL29_005390</name>
</gene>
<feature type="compositionally biased region" description="Low complexity" evidence="1">
    <location>
        <begin position="170"/>
        <end position="185"/>
    </location>
</feature>
<feature type="region of interest" description="Disordered" evidence="1">
    <location>
        <begin position="64"/>
        <end position="88"/>
    </location>
</feature>
<feature type="region of interest" description="Disordered" evidence="1">
    <location>
        <begin position="575"/>
        <end position="600"/>
    </location>
</feature>
<feature type="compositionally biased region" description="Low complexity" evidence="1">
    <location>
        <begin position="687"/>
        <end position="699"/>
    </location>
</feature>
<protein>
    <recommendedName>
        <fullName evidence="4">Transcriptional corepressor SEUSS</fullName>
    </recommendedName>
</protein>
<organism evidence="2 3">
    <name type="scientific">Vitis rotundifolia</name>
    <name type="common">Muscadine grape</name>
    <dbReference type="NCBI Taxonomy" id="103349"/>
    <lineage>
        <taxon>Eukaryota</taxon>
        <taxon>Viridiplantae</taxon>
        <taxon>Streptophyta</taxon>
        <taxon>Embryophyta</taxon>
        <taxon>Tracheophyta</taxon>
        <taxon>Spermatophyta</taxon>
        <taxon>Magnoliopsida</taxon>
        <taxon>eudicotyledons</taxon>
        <taxon>Gunneridae</taxon>
        <taxon>Pentapetalae</taxon>
        <taxon>rosids</taxon>
        <taxon>Vitales</taxon>
        <taxon>Vitaceae</taxon>
        <taxon>Viteae</taxon>
        <taxon>Vitis</taxon>
    </lineage>
</organism>
<dbReference type="PANTHER" id="PTHR10378">
    <property type="entry name" value="LIM DOMAIN-BINDING PROTEIN"/>
    <property type="match status" value="1"/>
</dbReference>
<name>A0AA39ACW0_VITRO</name>
<evidence type="ECO:0000313" key="2">
    <source>
        <dbReference type="EMBL" id="KAJ9704083.1"/>
    </source>
</evidence>
<keyword evidence="3" id="KW-1185">Reference proteome</keyword>
<accession>A0AA39ACW0</accession>
<sequence length="881" mass="96406">MMPSGPSTSIGGSQSASAALLRSNSGILGAQGGPQGAYSSLSSVRPQYDMNLVGNAKNISSGLSQSLGNGGSNSGLSHSGSFQHGGLDTGPEFDALSIAANDIAFAPPAASFPQLNSGNPGSSGQVQNQHTLNSSGNRVLPDQLQSQLQQLERQKFHHRQQLLQQFSQQQLHQLHPQQQPYQATQGGSGGVGVKLDPQMINDQNCPQQQLQLSQQNQVGRGIPPVKIQPNQLDQQMFLQQQQQQRQQFLHMSRQSSHATAAQLNLLQQQRMLQLQQQKQQQQLLKATQQQPQLQPQFQQPNLPAKLVYEPGMCARRLTQYMCQQKHRPDGNNIEFWQKFVAEFFAPNAKKRWCISQYGNNRQTNSPFPQDVWHCEICNRRPGRGFETTFEVLPRLCKIKYDSGTLEELLYFDMPHEYQDAAGQIVLDFAKAVQESVFEQLRVVRDGQLRIVFSPDLKICSWLFCARHHEELIPRRSIIPQVSQLGVVAQKYHAAAQNPLNVSMQELKNNCNTFVSSTRQLAKALEVPLVNDLGYTKRFVRCLQISEVVNCMKDLIDYSRETEKGPIECLAEFPHRSSRSSGMHNQLEEQQHLQQQNTRQSMNNDDYALRGSATQVSACNGVPSVSNGHSITSTSTSATAIVGLLCQNSMNSRHENQMNNPNSPFSTTPGQIPSAGSSTTPLSTQLNPSSPFSCLTPSSSHNPTPLSQTVLTAEATANHITTENSPTYIPLQKSSESNEADPNERLSSVERIIQEIMSSSQFNSAGSMISVGSVGNNLKNGSGMTQINHSSIGGGDSTMGSRINSNSSVGAAGFGNFDGGIGVSATANRIRATMGNNSMTSSVEVGMPLMPQDVTMNNKQQDMKSLNGVGGGLNDFNNLQFN</sequence>
<proteinExistence type="predicted"/>
<dbReference type="Proteomes" id="UP001168098">
    <property type="component" value="Unassembled WGS sequence"/>
</dbReference>
<evidence type="ECO:0008006" key="4">
    <source>
        <dbReference type="Google" id="ProtNLM"/>
    </source>
</evidence>
<evidence type="ECO:0000256" key="1">
    <source>
        <dbReference type="SAM" id="MobiDB-lite"/>
    </source>
</evidence>
<evidence type="ECO:0000313" key="3">
    <source>
        <dbReference type="Proteomes" id="UP001168098"/>
    </source>
</evidence>
<comment type="caution">
    <text evidence="2">The sequence shown here is derived from an EMBL/GenBank/DDBJ whole genome shotgun (WGS) entry which is preliminary data.</text>
</comment>
<reference evidence="2 3" key="1">
    <citation type="journal article" date="2023" name="BMC Biotechnol.">
        <title>Vitis rotundifolia cv Carlos genome sequencing.</title>
        <authorList>
            <person name="Huff M."/>
            <person name="Hulse-Kemp A."/>
            <person name="Scheffler B."/>
            <person name="Youngblood R."/>
            <person name="Simpson S."/>
            <person name="Babiker E."/>
            <person name="Staton M."/>
        </authorList>
    </citation>
    <scope>NUCLEOTIDE SEQUENCE [LARGE SCALE GENOMIC DNA]</scope>
    <source>
        <tissue evidence="2">Leaf</tissue>
    </source>
</reference>
<dbReference type="Pfam" id="PF01803">
    <property type="entry name" value="LIM_bind"/>
    <property type="match status" value="1"/>
</dbReference>
<feature type="region of interest" description="Disordered" evidence="1">
    <location>
        <begin position="651"/>
        <end position="703"/>
    </location>
</feature>
<feature type="region of interest" description="Disordered" evidence="1">
    <location>
        <begin position="170"/>
        <end position="192"/>
    </location>
</feature>
<feature type="compositionally biased region" description="Polar residues" evidence="1">
    <location>
        <begin position="113"/>
        <end position="137"/>
    </location>
</feature>
<feature type="region of interest" description="Disordered" evidence="1">
    <location>
        <begin position="111"/>
        <end position="138"/>
    </location>
</feature>
<dbReference type="EMBL" id="JARBHA010000004">
    <property type="protein sequence ID" value="KAJ9704083.1"/>
    <property type="molecule type" value="Genomic_DNA"/>
</dbReference>
<feature type="compositionally biased region" description="Polar residues" evidence="1">
    <location>
        <begin position="651"/>
        <end position="686"/>
    </location>
</feature>